<evidence type="ECO:0000313" key="3">
    <source>
        <dbReference type="Proteomes" id="UP001172738"/>
    </source>
</evidence>
<evidence type="ECO:0000313" key="2">
    <source>
        <dbReference type="EMBL" id="MDN4473740.1"/>
    </source>
</evidence>
<dbReference type="Proteomes" id="UP001172738">
    <property type="component" value="Unassembled WGS sequence"/>
</dbReference>
<protein>
    <submittedName>
        <fullName evidence="2">Alpha/beta hydrolase</fullName>
    </submittedName>
</protein>
<dbReference type="SUPFAM" id="SSF53474">
    <property type="entry name" value="alpha/beta-Hydrolases"/>
    <property type="match status" value="1"/>
</dbReference>
<accession>A0ABT8G3M5</accession>
<dbReference type="InterPro" id="IPR029058">
    <property type="entry name" value="AB_hydrolase_fold"/>
</dbReference>
<dbReference type="PANTHER" id="PTHR43798:SF6">
    <property type="entry name" value="HYDROLASE, PUTATIVE (AFU_ORTHOLOGUE AFUA_4G13070)-RELATED"/>
    <property type="match status" value="1"/>
</dbReference>
<proteinExistence type="predicted"/>
<keyword evidence="2" id="KW-0378">Hydrolase</keyword>
<dbReference type="PRINTS" id="PR00111">
    <property type="entry name" value="ABHYDROLASE"/>
</dbReference>
<reference evidence="2" key="1">
    <citation type="submission" date="2023-06" db="EMBL/GenBank/DDBJ databases">
        <title>SYSU T00b26.</title>
        <authorList>
            <person name="Gao L."/>
            <person name="Fang B.-Z."/>
            <person name="Li W.-J."/>
        </authorList>
    </citation>
    <scope>NUCLEOTIDE SEQUENCE</scope>
    <source>
        <strain evidence="2">SYSU T00b26</strain>
    </source>
</reference>
<dbReference type="Gene3D" id="3.40.50.1820">
    <property type="entry name" value="alpha/beta hydrolase"/>
    <property type="match status" value="1"/>
</dbReference>
<organism evidence="2 3">
    <name type="scientific">Demequina zhanjiangensis</name>
    <dbReference type="NCBI Taxonomy" id="3051659"/>
    <lineage>
        <taxon>Bacteria</taxon>
        <taxon>Bacillati</taxon>
        <taxon>Actinomycetota</taxon>
        <taxon>Actinomycetes</taxon>
        <taxon>Micrococcales</taxon>
        <taxon>Demequinaceae</taxon>
        <taxon>Demequina</taxon>
    </lineage>
</organism>
<dbReference type="PANTHER" id="PTHR43798">
    <property type="entry name" value="MONOACYLGLYCEROL LIPASE"/>
    <property type="match status" value="1"/>
</dbReference>
<name>A0ABT8G3M5_9MICO</name>
<evidence type="ECO:0000259" key="1">
    <source>
        <dbReference type="Pfam" id="PF12697"/>
    </source>
</evidence>
<comment type="caution">
    <text evidence="2">The sequence shown here is derived from an EMBL/GenBank/DDBJ whole genome shotgun (WGS) entry which is preliminary data.</text>
</comment>
<dbReference type="InterPro" id="IPR050266">
    <property type="entry name" value="AB_hydrolase_sf"/>
</dbReference>
<keyword evidence="3" id="KW-1185">Reference proteome</keyword>
<dbReference type="RefSeq" id="WP_301129558.1">
    <property type="nucleotide sequence ID" value="NZ_JAUHPV010000007.1"/>
</dbReference>
<gene>
    <name evidence="2" type="ORF">QQX04_12110</name>
</gene>
<dbReference type="EMBL" id="JAUHPV010000007">
    <property type="protein sequence ID" value="MDN4473740.1"/>
    <property type="molecule type" value="Genomic_DNA"/>
</dbReference>
<dbReference type="Pfam" id="PF12697">
    <property type="entry name" value="Abhydrolase_6"/>
    <property type="match status" value="1"/>
</dbReference>
<dbReference type="GO" id="GO:0016787">
    <property type="term" value="F:hydrolase activity"/>
    <property type="evidence" value="ECO:0007669"/>
    <property type="project" value="UniProtKB-KW"/>
</dbReference>
<dbReference type="InterPro" id="IPR000073">
    <property type="entry name" value="AB_hydrolase_1"/>
</dbReference>
<sequence length="264" mass="28769">MHLVERGDGTPLVLLHGFGVDHRILLPLDDAIAEAGPWRRIYMDLPGHGLTPAGHVASAEEMAKEVERQIDEVTGGVRFAVLGNSFGGMIARRVAHDLEERVLGLATLAGVFVAESSERDLPDRALLLENEDVIEGMGDAGDDFADMAVIQTSEHAQAFLDHVLPGLEVSDRRAMARIARRYGFSREPEDVATGPFTKPALFLTGRQDHVVGFRDAWARHEHYTRATYATLDSAGHNVHLERSALARALVQDWLARMGPAAGAS</sequence>
<feature type="domain" description="AB hydrolase-1" evidence="1">
    <location>
        <begin position="12"/>
        <end position="246"/>
    </location>
</feature>